<gene>
    <name evidence="1" type="ORF">BIV23_35680</name>
</gene>
<reference evidence="1 2" key="1">
    <citation type="submission" date="2016-10" db="EMBL/GenBank/DDBJ databases">
        <title>Genome sequence of Streptomyces sp. MUSC 1.</title>
        <authorList>
            <person name="Lee L.-H."/>
            <person name="Ser H.-L."/>
            <person name="Law J.W.-F."/>
        </authorList>
    </citation>
    <scope>NUCLEOTIDE SEQUENCE [LARGE SCALE GENOMIC DNA]</scope>
    <source>
        <strain evidence="1 2">MUSC 1</strain>
    </source>
</reference>
<keyword evidence="2" id="KW-1185">Reference proteome</keyword>
<evidence type="ECO:0000313" key="1">
    <source>
        <dbReference type="EMBL" id="OIJ95001.1"/>
    </source>
</evidence>
<protein>
    <submittedName>
        <fullName evidence="1">Uncharacterized protein</fullName>
    </submittedName>
</protein>
<name>A0A1S2PMJ5_9ACTN</name>
<sequence length="149" mass="14560">MLGHAVGDLAEVAADVSQGRAVPQQPGGQGVPGLVGDVVSAEVEAGDPGAEAGVEPGVGQGAAAVGVEDVGGEQGQVSALSSSGRAASVTFGEVGQGLLAAFFEPVKEVVGDADGRVQVADLGLVVPGQGQPCGCRLIIRPAQEACWYS</sequence>
<accession>A0A1S2PMJ5</accession>
<dbReference type="EMBL" id="MLYO01000067">
    <property type="protein sequence ID" value="OIJ95001.1"/>
    <property type="molecule type" value="Genomic_DNA"/>
</dbReference>
<comment type="caution">
    <text evidence="1">The sequence shown here is derived from an EMBL/GenBank/DDBJ whole genome shotgun (WGS) entry which is preliminary data.</text>
</comment>
<dbReference type="AlphaFoldDB" id="A0A1S2PMJ5"/>
<organism evidence="1 2">
    <name type="scientific">Streptomyces monashensis</name>
    <dbReference type="NCBI Taxonomy" id="1678012"/>
    <lineage>
        <taxon>Bacteria</taxon>
        <taxon>Bacillati</taxon>
        <taxon>Actinomycetota</taxon>
        <taxon>Actinomycetes</taxon>
        <taxon>Kitasatosporales</taxon>
        <taxon>Streptomycetaceae</taxon>
        <taxon>Streptomyces</taxon>
    </lineage>
</organism>
<proteinExistence type="predicted"/>
<evidence type="ECO:0000313" key="2">
    <source>
        <dbReference type="Proteomes" id="UP000179642"/>
    </source>
</evidence>
<dbReference type="Proteomes" id="UP000179642">
    <property type="component" value="Unassembled WGS sequence"/>
</dbReference>